<proteinExistence type="predicted"/>
<evidence type="ECO:0000313" key="3">
    <source>
        <dbReference type="Proteomes" id="UP001415857"/>
    </source>
</evidence>
<comment type="caution">
    <text evidence="2">The sequence shown here is derived from an EMBL/GenBank/DDBJ whole genome shotgun (WGS) entry which is preliminary data.</text>
</comment>
<feature type="region of interest" description="Disordered" evidence="1">
    <location>
        <begin position="316"/>
        <end position="346"/>
    </location>
</feature>
<feature type="compositionally biased region" description="Polar residues" evidence="1">
    <location>
        <begin position="323"/>
        <end position="346"/>
    </location>
</feature>
<gene>
    <name evidence="2" type="ORF">L1049_006715</name>
</gene>
<dbReference type="Proteomes" id="UP001415857">
    <property type="component" value="Unassembled WGS sequence"/>
</dbReference>
<protein>
    <submittedName>
        <fullName evidence="2">Uncharacterized protein</fullName>
    </submittedName>
</protein>
<accession>A0AAP0RFZ6</accession>
<evidence type="ECO:0000313" key="2">
    <source>
        <dbReference type="EMBL" id="KAK9277176.1"/>
    </source>
</evidence>
<evidence type="ECO:0000256" key="1">
    <source>
        <dbReference type="SAM" id="MobiDB-lite"/>
    </source>
</evidence>
<name>A0AAP0RFZ6_LIQFO</name>
<dbReference type="PANTHER" id="PTHR36723:SF1">
    <property type="entry name" value="F22C12.19"/>
    <property type="match status" value="1"/>
</dbReference>
<dbReference type="PANTHER" id="PTHR36723">
    <property type="entry name" value="F22C12.19"/>
    <property type="match status" value="1"/>
</dbReference>
<sequence length="692" mass="75159">MPLSTVAVSKLMGSEGGFGGPGVIVKEVEARESDRVSIVVSPSIDRCSSLANQKDATSAINASESASWDKIPYTEISRQASQLPTFQAEDVSEQLNCRGTNSSILLIPRPDSGQLQRKAGKVSRSGNGSSKRPRLAHMEDSMSQGGVDHVNGIFDKLGSYSTKCTIPEKTQVVKQKNHLNGKRGDKRNFKVPMKTKYDSFSSKAGLVSFNSAAGGNNILGLYGLKSDIHDVTKHVDELSLNELLDGTYKCPSLGKDKGKRAENVNENILHSIRKACSILQLRRPVQSQNFSEIDTSSSKKMSPCLLSPVSCVARTASGDKGDNNTTDLSSYTKIQDSCSKPETPTNSLDFPLYQPKDILERLSLPFPKDLESLLLDAAKPALSSRNTLDPRSSKSISHRASLPPFPWSHSFGGHCKTYSDTVKLSTSRSTCQGRWVRIGNTASFLGVVTDCFTDLKSLTYDHSLVPSSELKPGISENEIAPSTSVSLPWCEVGVSSSATCSKASLVPPVSGGDLKYQGNAGNSPSLLEAAQTLYNIATHSLRHNPCGMMRWPKKPSQKAMKARKSKSNEKPGEVFPVPKSVMISDNLVRSADQIMPSKKPKLSSVEKKKDLAHAQGAIKGPVNWLAPRSCRSSPSKSVRDLVAETKYFNANIVKQSFIMPPSARVLDKACNSQQKLRKVGPMDWNRARDKLD</sequence>
<keyword evidence="3" id="KW-1185">Reference proteome</keyword>
<dbReference type="AlphaFoldDB" id="A0AAP0RFZ6"/>
<dbReference type="EMBL" id="JBBPBK010000010">
    <property type="protein sequence ID" value="KAK9277176.1"/>
    <property type="molecule type" value="Genomic_DNA"/>
</dbReference>
<feature type="region of interest" description="Disordered" evidence="1">
    <location>
        <begin position="110"/>
        <end position="143"/>
    </location>
</feature>
<reference evidence="2 3" key="1">
    <citation type="journal article" date="2024" name="Plant J.">
        <title>Genome sequences and population genomics reveal climatic adaptation and genomic divergence between two closely related sweetgum species.</title>
        <authorList>
            <person name="Xu W.Q."/>
            <person name="Ren C.Q."/>
            <person name="Zhang X.Y."/>
            <person name="Comes H.P."/>
            <person name="Liu X.H."/>
            <person name="Li Y.G."/>
            <person name="Kettle C.J."/>
            <person name="Jalonen R."/>
            <person name="Gaisberger H."/>
            <person name="Ma Y.Z."/>
            <person name="Qiu Y.X."/>
        </authorList>
    </citation>
    <scope>NUCLEOTIDE SEQUENCE [LARGE SCALE GENOMIC DNA]</scope>
    <source>
        <strain evidence="2">Hangzhou</strain>
    </source>
</reference>
<organism evidence="2 3">
    <name type="scientific">Liquidambar formosana</name>
    <name type="common">Formosan gum</name>
    <dbReference type="NCBI Taxonomy" id="63359"/>
    <lineage>
        <taxon>Eukaryota</taxon>
        <taxon>Viridiplantae</taxon>
        <taxon>Streptophyta</taxon>
        <taxon>Embryophyta</taxon>
        <taxon>Tracheophyta</taxon>
        <taxon>Spermatophyta</taxon>
        <taxon>Magnoliopsida</taxon>
        <taxon>eudicotyledons</taxon>
        <taxon>Gunneridae</taxon>
        <taxon>Pentapetalae</taxon>
        <taxon>Saxifragales</taxon>
        <taxon>Altingiaceae</taxon>
        <taxon>Liquidambar</taxon>
    </lineage>
</organism>